<dbReference type="SUPFAM" id="SSF53383">
    <property type="entry name" value="PLP-dependent transferases"/>
    <property type="match status" value="1"/>
</dbReference>
<dbReference type="AlphaFoldDB" id="A0A653CMN9"/>
<evidence type="ECO:0000256" key="4">
    <source>
        <dbReference type="PIRNR" id="PIRNR000524"/>
    </source>
</evidence>
<proteinExistence type="inferred from homology"/>
<dbReference type="GO" id="GO:0005777">
    <property type="term" value="C:peroxisome"/>
    <property type="evidence" value="ECO:0007669"/>
    <property type="project" value="TreeGrafter"/>
</dbReference>
<feature type="domain" description="Aminotransferase class V" evidence="9">
    <location>
        <begin position="72"/>
        <end position="300"/>
    </location>
</feature>
<name>A0A653CMN9_CALMS</name>
<organism evidence="10 11">
    <name type="scientific">Callosobruchus maculatus</name>
    <name type="common">Southern cowpea weevil</name>
    <name type="synonym">Pulse bruchid</name>
    <dbReference type="NCBI Taxonomy" id="64391"/>
    <lineage>
        <taxon>Eukaryota</taxon>
        <taxon>Metazoa</taxon>
        <taxon>Ecdysozoa</taxon>
        <taxon>Arthropoda</taxon>
        <taxon>Hexapoda</taxon>
        <taxon>Insecta</taxon>
        <taxon>Pterygota</taxon>
        <taxon>Neoptera</taxon>
        <taxon>Endopterygota</taxon>
        <taxon>Coleoptera</taxon>
        <taxon>Polyphaga</taxon>
        <taxon>Cucujiformia</taxon>
        <taxon>Chrysomeloidea</taxon>
        <taxon>Chrysomelidae</taxon>
        <taxon>Bruchinae</taxon>
        <taxon>Bruchini</taxon>
        <taxon>Callosobruchus</taxon>
    </lineage>
</organism>
<evidence type="ECO:0000256" key="8">
    <source>
        <dbReference type="RuleBase" id="RU004504"/>
    </source>
</evidence>
<reference evidence="10 11" key="1">
    <citation type="submission" date="2019-01" db="EMBL/GenBank/DDBJ databases">
        <authorList>
            <person name="Sayadi A."/>
        </authorList>
    </citation>
    <scope>NUCLEOTIDE SEQUENCE [LARGE SCALE GENOMIC DNA]</scope>
</reference>
<evidence type="ECO:0000313" key="10">
    <source>
        <dbReference type="EMBL" id="VEN49193.1"/>
    </source>
</evidence>
<keyword evidence="11" id="KW-1185">Reference proteome</keyword>
<gene>
    <name evidence="10" type="ORF">CALMAC_LOCUS10392</name>
</gene>
<protein>
    <recommendedName>
        <fullName evidence="4">Alanine--glyoxylate aminotransferase</fullName>
        <ecNumber evidence="4">2.6.1.44</ecNumber>
    </recommendedName>
</protein>
<dbReference type="InterPro" id="IPR024169">
    <property type="entry name" value="SP_NH2Trfase/AEP_transaminase"/>
</dbReference>
<dbReference type="GO" id="GO:0019265">
    <property type="term" value="P:glycine biosynthetic process, by transamination of glyoxylate"/>
    <property type="evidence" value="ECO:0007669"/>
    <property type="project" value="TreeGrafter"/>
</dbReference>
<comment type="cofactor">
    <cofactor evidence="1 4 6 8">
        <name>pyridoxal 5'-phosphate</name>
        <dbReference type="ChEBI" id="CHEBI:597326"/>
    </cofactor>
</comment>
<dbReference type="PANTHER" id="PTHR21152:SF40">
    <property type="entry name" value="ALANINE--GLYOXYLATE AMINOTRANSFERASE"/>
    <property type="match status" value="1"/>
</dbReference>
<dbReference type="InterPro" id="IPR015424">
    <property type="entry name" value="PyrdxlP-dep_Trfase"/>
</dbReference>
<dbReference type="Gene3D" id="3.90.1150.10">
    <property type="entry name" value="Aspartate Aminotransferase, domain 1"/>
    <property type="match status" value="1"/>
</dbReference>
<sequence>MDIDPPEVLKNPLTVTTKLLMGPGPSSCSPRVLQAIMDDIKEGIQYAFQTKNELTLAISGSGHTGMEAVFSATVNIVSSKPGVSLKLSEIANAIERVKPKLLFIVQGDSSTGVLQPVDDLGPICPSLCAVPFDMDRWGVDAAYTCSQKILGAPPGLAPISFSPKARDVILSRKTPVPVYYWDMTLLGRQWNCFDGNRIYHHTVSANLLYGLREGLAIIADEGLEHVIQRHGTCAKRLYHGLEKMGFKLYVEQDDDRLCSVTTVSIPEWIHWDDVVLYLRRQNVTISGGLGPTAGKAFRIGLMGYNATLQNVIYLLNVLQEAIDYVKLLKISKL</sequence>
<evidence type="ECO:0000256" key="6">
    <source>
        <dbReference type="PIRSR" id="PIRSR000524-50"/>
    </source>
</evidence>
<dbReference type="Proteomes" id="UP000410492">
    <property type="component" value="Unassembled WGS sequence"/>
</dbReference>
<dbReference type="PROSITE" id="PS00595">
    <property type="entry name" value="AA_TRANSFER_CLASS_5"/>
    <property type="match status" value="1"/>
</dbReference>
<feature type="binding site" evidence="5">
    <location>
        <position position="298"/>
    </location>
    <ligand>
        <name>substrate</name>
    </ligand>
</feature>
<comment type="similarity">
    <text evidence="2 4 7">Belongs to the class-V pyridoxal-phosphate-dependent aminotransferase family.</text>
</comment>
<dbReference type="OrthoDB" id="7403325at2759"/>
<dbReference type="Pfam" id="PF00266">
    <property type="entry name" value="Aminotran_5"/>
    <property type="match status" value="1"/>
</dbReference>
<dbReference type="GO" id="GO:0008453">
    <property type="term" value="F:alanine-glyoxylate transaminase activity"/>
    <property type="evidence" value="ECO:0007669"/>
    <property type="project" value="UniProtKB-EC"/>
</dbReference>
<dbReference type="EC" id="2.6.1.44" evidence="4"/>
<dbReference type="EMBL" id="CAACVG010008300">
    <property type="protein sequence ID" value="VEN49193.1"/>
    <property type="molecule type" value="Genomic_DNA"/>
</dbReference>
<evidence type="ECO:0000256" key="2">
    <source>
        <dbReference type="ARBA" id="ARBA00009236"/>
    </source>
</evidence>
<keyword evidence="3 4" id="KW-0663">Pyridoxal phosphate</keyword>
<dbReference type="InterPro" id="IPR020578">
    <property type="entry name" value="Aminotrans_V_PyrdxlP_BS"/>
</dbReference>
<dbReference type="InterPro" id="IPR015421">
    <property type="entry name" value="PyrdxlP-dep_Trfase_major"/>
</dbReference>
<dbReference type="PANTHER" id="PTHR21152">
    <property type="entry name" value="AMINOTRANSFERASE CLASS V"/>
    <property type="match status" value="1"/>
</dbReference>
<accession>A0A653CMN9</accession>
<dbReference type="PIRSF" id="PIRSF000524">
    <property type="entry name" value="SPT"/>
    <property type="match status" value="1"/>
</dbReference>
<dbReference type="InterPro" id="IPR015422">
    <property type="entry name" value="PyrdxlP-dep_Trfase_small"/>
</dbReference>
<evidence type="ECO:0000256" key="5">
    <source>
        <dbReference type="PIRSR" id="PIRSR000524-1"/>
    </source>
</evidence>
<dbReference type="GO" id="GO:0004760">
    <property type="term" value="F:L-serine-pyruvate transaminase activity"/>
    <property type="evidence" value="ECO:0007669"/>
    <property type="project" value="TreeGrafter"/>
</dbReference>
<evidence type="ECO:0000313" key="11">
    <source>
        <dbReference type="Proteomes" id="UP000410492"/>
    </source>
</evidence>
<comment type="catalytic activity">
    <reaction evidence="4">
        <text>glyoxylate + L-alanine = glycine + pyruvate</text>
        <dbReference type="Rhea" id="RHEA:24248"/>
        <dbReference type="ChEBI" id="CHEBI:15361"/>
        <dbReference type="ChEBI" id="CHEBI:36655"/>
        <dbReference type="ChEBI" id="CHEBI:57305"/>
        <dbReference type="ChEBI" id="CHEBI:57972"/>
        <dbReference type="EC" id="2.6.1.44"/>
    </reaction>
</comment>
<evidence type="ECO:0000256" key="3">
    <source>
        <dbReference type="ARBA" id="ARBA00022898"/>
    </source>
</evidence>
<evidence type="ECO:0000259" key="9">
    <source>
        <dbReference type="Pfam" id="PF00266"/>
    </source>
</evidence>
<evidence type="ECO:0000256" key="1">
    <source>
        <dbReference type="ARBA" id="ARBA00001933"/>
    </source>
</evidence>
<dbReference type="Gene3D" id="3.40.640.10">
    <property type="entry name" value="Type I PLP-dependent aspartate aminotransferase-like (Major domain)"/>
    <property type="match status" value="2"/>
</dbReference>
<feature type="modified residue" description="N6-(pyridoxal phosphate)lysine" evidence="6">
    <location>
        <position position="148"/>
    </location>
</feature>
<evidence type="ECO:0000256" key="7">
    <source>
        <dbReference type="RuleBase" id="RU004075"/>
    </source>
</evidence>
<dbReference type="InterPro" id="IPR000192">
    <property type="entry name" value="Aminotrans_V_dom"/>
</dbReference>